<feature type="compositionally biased region" description="Basic and acidic residues" evidence="1">
    <location>
        <begin position="122"/>
        <end position="132"/>
    </location>
</feature>
<accession>A0A6J0BVC0</accession>
<dbReference type="Proteomes" id="UP000829291">
    <property type="component" value="Chromosome 2"/>
</dbReference>
<evidence type="ECO:0000313" key="3">
    <source>
        <dbReference type="RefSeq" id="XP_015517998.1"/>
    </source>
</evidence>
<feature type="compositionally biased region" description="Basic and acidic residues" evidence="1">
    <location>
        <begin position="91"/>
        <end position="110"/>
    </location>
</feature>
<sequence length="245" mass="26543">MSSGPRLKSTVVLTSPKKMSPAETSTNPDAEGGQKTEKDIKKEGAIKRLNLIDSNIQQSTKSDDRANVVSDMQMKTSKMVHNVCGKLQRMKIKDAGQYRATKEEAGKSSEPEEPTQKTMKPAYDEDPKLLRKEDRRTARLAKKISKFSAKFMAAARELGVVDLNEDYNSDSDSSWSLTNSSLCSTSCSCSESCTTDYSSCSCSICCSDEESSSTSGTADASTTDSSSESSTKSASYSLSSDNRTD</sequence>
<evidence type="ECO:0000256" key="1">
    <source>
        <dbReference type="SAM" id="MobiDB-lite"/>
    </source>
</evidence>
<dbReference type="RefSeq" id="XP_015517998.1">
    <property type="nucleotide sequence ID" value="XM_015662512.2"/>
</dbReference>
<feature type="compositionally biased region" description="Low complexity" evidence="1">
    <location>
        <begin position="212"/>
        <end position="245"/>
    </location>
</feature>
<proteinExistence type="predicted"/>
<feature type="region of interest" description="Disordered" evidence="1">
    <location>
        <begin position="1"/>
        <end position="44"/>
    </location>
</feature>
<keyword evidence="2" id="KW-1185">Reference proteome</keyword>
<dbReference type="GeneID" id="107222957"/>
<feature type="region of interest" description="Disordered" evidence="1">
    <location>
        <begin position="91"/>
        <end position="132"/>
    </location>
</feature>
<feature type="compositionally biased region" description="Basic and acidic residues" evidence="1">
    <location>
        <begin position="32"/>
        <end position="44"/>
    </location>
</feature>
<feature type="region of interest" description="Disordered" evidence="1">
    <location>
        <begin position="205"/>
        <end position="245"/>
    </location>
</feature>
<dbReference type="InParanoid" id="A0A6J0BVC0"/>
<protein>
    <submittedName>
        <fullName evidence="3">Uncharacterized protein LOC107222957 isoform X1</fullName>
    </submittedName>
</protein>
<evidence type="ECO:0000313" key="2">
    <source>
        <dbReference type="Proteomes" id="UP000829291"/>
    </source>
</evidence>
<gene>
    <name evidence="3" type="primary">LOC107222957</name>
</gene>
<reference evidence="3" key="1">
    <citation type="submission" date="2025-08" db="UniProtKB">
        <authorList>
            <consortium name="RefSeq"/>
        </authorList>
    </citation>
    <scope>IDENTIFICATION</scope>
    <source>
        <tissue evidence="3">Thorax and Abdomen</tissue>
    </source>
</reference>
<name>A0A6J0BVC0_NEOLC</name>
<organism evidence="3">
    <name type="scientific">Neodiprion lecontei</name>
    <name type="common">Redheaded pine sawfly</name>
    <dbReference type="NCBI Taxonomy" id="441921"/>
    <lineage>
        <taxon>Eukaryota</taxon>
        <taxon>Metazoa</taxon>
        <taxon>Ecdysozoa</taxon>
        <taxon>Arthropoda</taxon>
        <taxon>Hexapoda</taxon>
        <taxon>Insecta</taxon>
        <taxon>Pterygota</taxon>
        <taxon>Neoptera</taxon>
        <taxon>Endopterygota</taxon>
        <taxon>Hymenoptera</taxon>
        <taxon>Tenthredinoidea</taxon>
        <taxon>Diprionidae</taxon>
        <taxon>Diprioninae</taxon>
        <taxon>Neodiprion</taxon>
    </lineage>
</organism>
<dbReference type="AlphaFoldDB" id="A0A6J0BVC0"/>
<dbReference type="KEGG" id="nlo:107222957"/>
<dbReference type="OrthoDB" id="10596548at2759"/>